<accession>A0A0P7B150</accession>
<sequence>MKNLILFAALAFVSLTACNQKAQEKPAPSVSQTTPTDLALVPNDWIAKRVSKSKHRLQGTAAGKIVWNAMKANGGLAKWYANGPLSFRFQYQPLDSSTPRDTYQIIDTWRSTARHYHAKDSSQQFGWEGKTAWQLAKDSTAFAYNTRFWALTPYFFIGQPFVLDGSGVQLKQLPNTVYQDRMQEVIRVTFDTGTGDAPDDYYVLYFDAETHKLAVIRYIVSYPGYFKNGGHSPEKLMELGAYHTVDGIALPTTYKTFWLSAEGEADEHITDITVSDIKFQPKAKKSIFGIPEKATVVEGL</sequence>
<dbReference type="STRING" id="1300341.I595_1124"/>
<dbReference type="OrthoDB" id="282859at2"/>
<evidence type="ECO:0000256" key="1">
    <source>
        <dbReference type="SAM" id="SignalP"/>
    </source>
</evidence>
<reference evidence="2 3" key="1">
    <citation type="submission" date="2015-09" db="EMBL/GenBank/DDBJ databases">
        <title>Genome sequence of the marine flavobacterium Croceitalea dokdonensis DOKDO 023 that contains proton- and sodium-pumping rhodopsins.</title>
        <authorList>
            <person name="Kwon S.-K."/>
            <person name="Lee H.K."/>
            <person name="Kwak M.-J."/>
            <person name="Kim J.F."/>
        </authorList>
    </citation>
    <scope>NUCLEOTIDE SEQUENCE [LARGE SCALE GENOMIC DNA]</scope>
    <source>
        <strain evidence="2 3">DOKDO 023</strain>
    </source>
</reference>
<dbReference type="PATRIC" id="fig|1300341.3.peg.1329"/>
<protein>
    <recommendedName>
        <fullName evidence="4">Lipoprotein</fullName>
    </recommendedName>
</protein>
<proteinExistence type="predicted"/>
<name>A0A0P7B150_9FLAO</name>
<organism evidence="2 3">
    <name type="scientific">Croceitalea dokdonensis DOKDO 023</name>
    <dbReference type="NCBI Taxonomy" id="1300341"/>
    <lineage>
        <taxon>Bacteria</taxon>
        <taxon>Pseudomonadati</taxon>
        <taxon>Bacteroidota</taxon>
        <taxon>Flavobacteriia</taxon>
        <taxon>Flavobacteriales</taxon>
        <taxon>Flavobacteriaceae</taxon>
        <taxon>Croceitalea</taxon>
    </lineage>
</organism>
<dbReference type="AlphaFoldDB" id="A0A0P7B150"/>
<comment type="caution">
    <text evidence="2">The sequence shown here is derived from an EMBL/GenBank/DDBJ whole genome shotgun (WGS) entry which is preliminary data.</text>
</comment>
<dbReference type="PROSITE" id="PS51257">
    <property type="entry name" value="PROKAR_LIPOPROTEIN"/>
    <property type="match status" value="1"/>
</dbReference>
<evidence type="ECO:0000313" key="2">
    <source>
        <dbReference type="EMBL" id="KPM32697.1"/>
    </source>
</evidence>
<dbReference type="RefSeq" id="WP_054558318.1">
    <property type="nucleotide sequence ID" value="NZ_LDJX01000002.1"/>
</dbReference>
<feature type="signal peptide" evidence="1">
    <location>
        <begin position="1"/>
        <end position="22"/>
    </location>
</feature>
<evidence type="ECO:0000313" key="3">
    <source>
        <dbReference type="Proteomes" id="UP000050280"/>
    </source>
</evidence>
<dbReference type="EMBL" id="LDJX01000002">
    <property type="protein sequence ID" value="KPM32697.1"/>
    <property type="molecule type" value="Genomic_DNA"/>
</dbReference>
<keyword evidence="1" id="KW-0732">Signal</keyword>
<evidence type="ECO:0008006" key="4">
    <source>
        <dbReference type="Google" id="ProtNLM"/>
    </source>
</evidence>
<keyword evidence="3" id="KW-1185">Reference proteome</keyword>
<gene>
    <name evidence="2" type="ORF">I595_1124</name>
</gene>
<feature type="chain" id="PRO_5006135269" description="Lipoprotein" evidence="1">
    <location>
        <begin position="23"/>
        <end position="300"/>
    </location>
</feature>
<dbReference type="Proteomes" id="UP000050280">
    <property type="component" value="Unassembled WGS sequence"/>
</dbReference>